<dbReference type="RefSeq" id="WP_128563379.1">
    <property type="nucleotide sequence ID" value="NZ_BPQH01000031.1"/>
</dbReference>
<sequence>MAVLEDVVARLADRVGIAADYTDAFGQNVATPLAVRRGVLAALGLPADTEAQARASLAQVEALRDGLVPPLLPVEARRASRVPVRLGAGSPGAGSPGTGPGGILSWRLLDERGSARDGRTPVSAGDGEPSFDLPPLTPGYHRLSVTLGDQRAEATVIAAPQRCWRPRALGDEGARDWGLAAQLYGLRSERNLGIGTYADAGRAAADAGARGAAFLGLSPVHALFPTDRQKVSPYSPSSRLVLETLYLEPASLPGFAGSRAALLLAEARPQVERLRDASLVDHAGVWEVLGPVLEALWQESRARAGRDTEFLAFRAAGGGSLEAHATFEALSEHFRAEGAHWLGDWPAPYRRNGTPEVAAFAAAHQERIAYHVWLQFLADRQLAAAAAQALAAGMRLGLYRDLAVGADRGGSEIWSHPERFAAGLSIGAPPDVLAPGGQDWGLPPFDPLALERDGLAAFRALVQANMRHAGAIRIDHAFQLARLFLIPVGQGAREGAYVAMPFEAMLAVLRLESHRAKCLVIAEDLGTAPAGFSDALMQAGILSYRILTFERGEGGAFKRPAEYPRDALCAITTHDLPTFVGWWRGVDTELRQSLGLYDAERASAEREERVHERRRLAETLAQEGLLPAAEPPELAPFEAAARFLARAPSVLTAVQYEDVLGEVTQANMPGITDGYPNWRRKLDRDLDAIAAPGGPLAKLAAALASEQRGPRSGAARLSAPPPRATYRLQFHKDFTFDHAARIVPYLARLGISHVYASPIHKARPGSMHGYDIVDHREINPELGGEEAFVRFSDGLREHGLKLLLDIVPNHMGVGGADNPWWLSVLEWGALSPAANAFDIDWGRLGAGQKLVVPFLGDRYGEALENGNLTLAFDPAEGGFSVWHFEHRFPVCPLSYPIVLDRALAALPVVGDEGSAEVLSISERLRRMGEETNPDRLAAFPGEAEGLKQRLAQAVERSPGLQAAIDRAVTLVNGFKGHPDSFGALHRILEAQSYRLAHWRVAASDINYRRFFDVNSLAGLKVEDARVFEGAHAMLFRQIREGRIDGLRIDHIDGLADPAAYARALQAALGPGFYVVVEKILEPGERLRPWPIAGTTGYDVLNQIDGLFVDRDRRREVAALYARATGVDDPYGWLLRTVKAEILETSFASELEVLTSDLKQVADADRRTRDFSVNALRQALSEIIARFPVYRSYLPQELDENEIEAGDIKLIGDTVRKAKRRSRLPDRSVHDFAQNVLLGRIDTEGPGRPDPEVVRRFRRRFQQLTGPVMAKSLEDTLFYRFVELLALNEVGGDPGEYGLPAEQFHALQAARARDWPNAMITTATHDTKRGEDARTRLLALSELPEAWQAEWERWSRLAGPHLSEVEGETAPDANDQWMFLQAILGAWPLELLEDDPDPGAVTAFRARLGAYAEKAMREGKRRSSWVNVDEAYEGAVARLFDALVAPGSAFLAEFRPFARALARAGMVTGLARTVLKCTLPGLPDIYQGTEFWDFSFVDPDNRRPVDYDERERALADEADLDALLAAWPDGRIKQRVLARLLADRAAWPGFYAEADYAPVAADGEGAGEVVAYLRQDATAGSEAGDLLVVVPRRVAGRAGDPGRLAEAFAATTLPVPDGSLWRDLVTGEELRPEGGRLRVDRLFRRLPLAVLRQAAA</sequence>
<dbReference type="NCBIfam" id="TIGR02401">
    <property type="entry name" value="trehalose_TreY"/>
    <property type="match status" value="1"/>
</dbReference>
<feature type="domain" description="Glycosyl hydrolase family 13 catalytic" evidence="12">
    <location>
        <begin position="730"/>
        <end position="1226"/>
    </location>
</feature>
<feature type="region of interest" description="Disordered" evidence="11">
    <location>
        <begin position="86"/>
        <end position="105"/>
    </location>
</feature>
<reference evidence="13" key="1">
    <citation type="journal article" date="2021" name="Front. Microbiol.">
        <title>Comprehensive Comparative Genomics and Phenotyping of Methylobacterium Species.</title>
        <authorList>
            <person name="Alessa O."/>
            <person name="Ogura Y."/>
            <person name="Fujitani Y."/>
            <person name="Takami H."/>
            <person name="Hayashi T."/>
            <person name="Sahin N."/>
            <person name="Tani A."/>
        </authorList>
    </citation>
    <scope>NUCLEOTIDE SEQUENCE</scope>
    <source>
        <strain evidence="13">KCTC 52305</strain>
    </source>
</reference>
<dbReference type="Gene3D" id="1.10.10.470">
    <property type="entry name" value="Maltooligosyl trehalose synthase, domain 4"/>
    <property type="match status" value="1"/>
</dbReference>
<dbReference type="InterPro" id="IPR003385">
    <property type="entry name" value="Glyco_hydro_77"/>
</dbReference>
<evidence type="ECO:0000256" key="3">
    <source>
        <dbReference type="ARBA" id="ARBA00012560"/>
    </source>
</evidence>
<dbReference type="Pfam" id="PF02446">
    <property type="entry name" value="Glyco_hydro_77"/>
    <property type="match status" value="1"/>
</dbReference>
<evidence type="ECO:0000256" key="1">
    <source>
        <dbReference type="ARBA" id="ARBA00000439"/>
    </source>
</evidence>
<organism evidence="13 14">
    <name type="scientific">Methylobacterium crusticola</name>
    <dbReference type="NCBI Taxonomy" id="1697972"/>
    <lineage>
        <taxon>Bacteria</taxon>
        <taxon>Pseudomonadati</taxon>
        <taxon>Pseudomonadota</taxon>
        <taxon>Alphaproteobacteria</taxon>
        <taxon>Hyphomicrobiales</taxon>
        <taxon>Methylobacteriaceae</taxon>
        <taxon>Methylobacterium</taxon>
    </lineage>
</organism>
<reference evidence="13" key="2">
    <citation type="submission" date="2021-08" db="EMBL/GenBank/DDBJ databases">
        <authorList>
            <person name="Tani A."/>
            <person name="Ola A."/>
            <person name="Ogura Y."/>
            <person name="Katsura K."/>
            <person name="Hayashi T."/>
        </authorList>
    </citation>
    <scope>NUCLEOTIDE SEQUENCE</scope>
    <source>
        <strain evidence="13">KCTC 52305</strain>
    </source>
</reference>
<dbReference type="SMART" id="SM00642">
    <property type="entry name" value="Aamy"/>
    <property type="match status" value="1"/>
</dbReference>
<dbReference type="InterPro" id="IPR012767">
    <property type="entry name" value="Trehalose_TreY"/>
</dbReference>
<dbReference type="NCBIfam" id="TIGR00217">
    <property type="entry name" value="malQ"/>
    <property type="match status" value="1"/>
</dbReference>
<evidence type="ECO:0000256" key="8">
    <source>
        <dbReference type="ARBA" id="ARBA00031423"/>
    </source>
</evidence>
<dbReference type="EC" id="2.4.1.25" evidence="3 10"/>
<dbReference type="InterPro" id="IPR048458">
    <property type="entry name" value="MalQ_N"/>
</dbReference>
<evidence type="ECO:0000313" key="14">
    <source>
        <dbReference type="Proteomes" id="UP001055167"/>
    </source>
</evidence>
<evidence type="ECO:0000256" key="9">
    <source>
        <dbReference type="ARBA" id="ARBA00031501"/>
    </source>
</evidence>
<keyword evidence="5 10" id="KW-0328">Glycosyltransferase</keyword>
<dbReference type="InterPro" id="IPR013797">
    <property type="entry name" value="Maltooligo_trehalose_synth_4"/>
</dbReference>
<protein>
    <recommendedName>
        <fullName evidence="4 10">4-alpha-glucanotransferase</fullName>
        <ecNumber evidence="3 10">2.4.1.25</ecNumber>
    </recommendedName>
    <alternativeName>
        <fullName evidence="8 10">Amylomaltase</fullName>
    </alternativeName>
    <alternativeName>
        <fullName evidence="9 10">Disproportionating enzyme</fullName>
    </alternativeName>
</protein>
<dbReference type="Proteomes" id="UP001055167">
    <property type="component" value="Unassembled WGS sequence"/>
</dbReference>
<comment type="catalytic activity">
    <reaction evidence="1 10">
        <text>Transfers a segment of a (1-&gt;4)-alpha-D-glucan to a new position in an acceptor, which may be glucose or a (1-&gt;4)-alpha-D-glucan.</text>
        <dbReference type="EC" id="2.4.1.25"/>
    </reaction>
</comment>
<dbReference type="SUPFAM" id="SSF51445">
    <property type="entry name" value="(Trans)glycosidases"/>
    <property type="match status" value="2"/>
</dbReference>
<dbReference type="CDD" id="cd11336">
    <property type="entry name" value="AmyAc_MTSase"/>
    <property type="match status" value="1"/>
</dbReference>
<evidence type="ECO:0000256" key="4">
    <source>
        <dbReference type="ARBA" id="ARBA00020295"/>
    </source>
</evidence>
<dbReference type="NCBIfam" id="NF011077">
    <property type="entry name" value="PRK14507.1"/>
    <property type="match status" value="1"/>
</dbReference>
<dbReference type="InterPro" id="IPR006047">
    <property type="entry name" value="GH13_cat_dom"/>
</dbReference>
<evidence type="ECO:0000313" key="13">
    <source>
        <dbReference type="EMBL" id="GJD53539.1"/>
    </source>
</evidence>
<evidence type="ECO:0000256" key="10">
    <source>
        <dbReference type="RuleBase" id="RU361207"/>
    </source>
</evidence>
<comment type="caution">
    <text evidence="13">The sequence shown here is derived from an EMBL/GenBank/DDBJ whole genome shotgun (WGS) entry which is preliminary data.</text>
</comment>
<keyword evidence="7 10" id="KW-0119">Carbohydrate metabolism</keyword>
<evidence type="ECO:0000256" key="6">
    <source>
        <dbReference type="ARBA" id="ARBA00022679"/>
    </source>
</evidence>
<dbReference type="EMBL" id="BPQH01000031">
    <property type="protein sequence ID" value="GJD53539.1"/>
    <property type="molecule type" value="Genomic_DNA"/>
</dbReference>
<accession>A0ABQ4R9T2</accession>
<feature type="compositionally biased region" description="Gly residues" evidence="11">
    <location>
        <begin position="89"/>
        <end position="102"/>
    </location>
</feature>
<dbReference type="Gene3D" id="3.20.20.80">
    <property type="entry name" value="Glycosidases"/>
    <property type="match status" value="3"/>
</dbReference>
<evidence type="ECO:0000259" key="12">
    <source>
        <dbReference type="SMART" id="SM00642"/>
    </source>
</evidence>
<keyword evidence="14" id="KW-1185">Reference proteome</keyword>
<keyword evidence="6 10" id="KW-0808">Transferase</keyword>
<comment type="similarity">
    <text evidence="2 10">Belongs to the disproportionating enzyme family.</text>
</comment>
<proteinExistence type="inferred from homology"/>
<feature type="region of interest" description="Disordered" evidence="11">
    <location>
        <begin position="115"/>
        <end position="136"/>
    </location>
</feature>
<evidence type="ECO:0000256" key="5">
    <source>
        <dbReference type="ARBA" id="ARBA00022676"/>
    </source>
</evidence>
<evidence type="ECO:0000256" key="2">
    <source>
        <dbReference type="ARBA" id="ARBA00005684"/>
    </source>
</evidence>
<evidence type="ECO:0000256" key="7">
    <source>
        <dbReference type="ARBA" id="ARBA00023277"/>
    </source>
</evidence>
<dbReference type="Pfam" id="PF21226">
    <property type="entry name" value="MalQ_N"/>
    <property type="match status" value="1"/>
</dbReference>
<gene>
    <name evidence="13" type="ORF">OPKNFCMD_6316</name>
</gene>
<dbReference type="PANTHER" id="PTHR32438:SF5">
    <property type="entry name" value="4-ALPHA-GLUCANOTRANSFERASE DPE1, CHLOROPLASTIC_AMYLOPLASTIC"/>
    <property type="match status" value="1"/>
</dbReference>
<dbReference type="InterPro" id="IPR017853">
    <property type="entry name" value="GH"/>
</dbReference>
<dbReference type="PANTHER" id="PTHR32438">
    <property type="entry name" value="4-ALPHA-GLUCANOTRANSFERASE DPE1, CHLOROPLASTIC/AMYLOPLASTIC"/>
    <property type="match status" value="1"/>
</dbReference>
<dbReference type="Gene3D" id="3.30.1590.10">
    <property type="entry name" value="Maltooligosyl trehalose synthase, domain 2"/>
    <property type="match status" value="1"/>
</dbReference>
<evidence type="ECO:0000256" key="11">
    <source>
        <dbReference type="SAM" id="MobiDB-lite"/>
    </source>
</evidence>
<name>A0ABQ4R9T2_9HYPH</name>
<dbReference type="Pfam" id="PF00128">
    <property type="entry name" value="Alpha-amylase"/>
    <property type="match status" value="1"/>
</dbReference>